<sequence length="57" mass="5965">MRTRPQPREVRDEPNDSGCMDCGGAITIVTDVPGEADADYGIDCENCGLIHIGTGAA</sequence>
<evidence type="ECO:0000313" key="2">
    <source>
        <dbReference type="Proteomes" id="UP001056855"/>
    </source>
</evidence>
<gene>
    <name evidence="1" type="ORF">NGM29_20760</name>
</gene>
<dbReference type="GeneID" id="73292532"/>
<keyword evidence="1" id="KW-0614">Plasmid</keyword>
<dbReference type="RefSeq" id="WP_254161622.1">
    <property type="nucleotide sequence ID" value="NZ_CP100358.1"/>
</dbReference>
<accession>A0A9E7SYH2</accession>
<dbReference type="AlphaFoldDB" id="A0A9E7SYH2"/>
<protein>
    <submittedName>
        <fullName evidence="1">Uncharacterized protein</fullName>
    </submittedName>
</protein>
<evidence type="ECO:0000313" key="1">
    <source>
        <dbReference type="EMBL" id="UTF56021.1"/>
    </source>
</evidence>
<dbReference type="Proteomes" id="UP001056855">
    <property type="component" value="Plasmid unnamed3"/>
</dbReference>
<organism evidence="1 2">
    <name type="scientific">Natronosalvus rutilus</name>
    <dbReference type="NCBI Taxonomy" id="2953753"/>
    <lineage>
        <taxon>Archaea</taxon>
        <taxon>Methanobacteriati</taxon>
        <taxon>Methanobacteriota</taxon>
        <taxon>Stenosarchaea group</taxon>
        <taxon>Halobacteria</taxon>
        <taxon>Halobacteriales</taxon>
        <taxon>Natrialbaceae</taxon>
        <taxon>Natronosalvus</taxon>
    </lineage>
</organism>
<reference evidence="1" key="1">
    <citation type="submission" date="2022-06" db="EMBL/GenBank/DDBJ databases">
        <title>Diverse halophilic archaea isolated from saline environments.</title>
        <authorList>
            <person name="Cui H.-L."/>
        </authorList>
    </citation>
    <scope>NUCLEOTIDE SEQUENCE</scope>
    <source>
        <strain evidence="1">WLHS1</strain>
        <plasmid evidence="1">unnamed3</plasmid>
    </source>
</reference>
<dbReference type="EMBL" id="CP100358">
    <property type="protein sequence ID" value="UTF56021.1"/>
    <property type="molecule type" value="Genomic_DNA"/>
</dbReference>
<geneLocation type="plasmid" evidence="1 2">
    <name>unnamed3</name>
</geneLocation>
<dbReference type="KEGG" id="sawl:NGM29_20760"/>
<name>A0A9E7SYH2_9EURY</name>
<proteinExistence type="predicted"/>
<keyword evidence="2" id="KW-1185">Reference proteome</keyword>